<evidence type="ECO:0000256" key="7">
    <source>
        <dbReference type="ARBA" id="ARBA00048313"/>
    </source>
</evidence>
<evidence type="ECO:0000313" key="12">
    <source>
        <dbReference type="EMBL" id="CAJ1389241.1"/>
    </source>
</evidence>
<dbReference type="SUPFAM" id="SSF51735">
    <property type="entry name" value="NAD(P)-binding Rossmann-fold domains"/>
    <property type="match status" value="1"/>
</dbReference>
<dbReference type="Pfam" id="PF00056">
    <property type="entry name" value="Ldh_1_N"/>
    <property type="match status" value="1"/>
</dbReference>
<keyword evidence="4" id="KW-0816">Tricarboxylic acid cycle</keyword>
<dbReference type="SUPFAM" id="SSF56327">
    <property type="entry name" value="LDH C-terminal domain-like"/>
    <property type="match status" value="1"/>
</dbReference>
<feature type="domain" description="Lactate/malate dehydrogenase C-terminal" evidence="11">
    <location>
        <begin position="180"/>
        <end position="346"/>
    </location>
</feature>
<dbReference type="InterPro" id="IPR022383">
    <property type="entry name" value="Lactate/malate_DH_C"/>
</dbReference>
<dbReference type="Gene3D" id="3.90.110.10">
    <property type="entry name" value="Lactate dehydrogenase/glycoside hydrolase, family 4, C-terminal"/>
    <property type="match status" value="1"/>
</dbReference>
<protein>
    <recommendedName>
        <fullName evidence="3">malate dehydrogenase</fullName>
        <ecNumber evidence="3">1.1.1.37</ecNumber>
    </recommendedName>
</protein>
<dbReference type="Proteomes" id="UP001178507">
    <property type="component" value="Unassembled WGS sequence"/>
</dbReference>
<dbReference type="NCBIfam" id="TIGR01772">
    <property type="entry name" value="MDH_euk_gproteo"/>
    <property type="match status" value="1"/>
</dbReference>
<evidence type="ECO:0000256" key="2">
    <source>
        <dbReference type="ARBA" id="ARBA00011738"/>
    </source>
</evidence>
<proteinExistence type="inferred from homology"/>
<evidence type="ECO:0000259" key="11">
    <source>
        <dbReference type="Pfam" id="PF02866"/>
    </source>
</evidence>
<evidence type="ECO:0000256" key="9">
    <source>
        <dbReference type="RuleBase" id="RU003369"/>
    </source>
</evidence>
<dbReference type="Gene3D" id="3.40.50.720">
    <property type="entry name" value="NAD(P)-binding Rossmann-like Domain"/>
    <property type="match status" value="1"/>
</dbReference>
<dbReference type="GO" id="GO:0019752">
    <property type="term" value="P:carboxylic acid metabolic process"/>
    <property type="evidence" value="ECO:0007669"/>
    <property type="project" value="InterPro"/>
</dbReference>
<dbReference type="InterPro" id="IPR015955">
    <property type="entry name" value="Lactate_DH/Glyco_Ohase_4_C"/>
</dbReference>
<feature type="binding site" evidence="8">
    <location>
        <begin position="151"/>
        <end position="153"/>
    </location>
    <ligand>
        <name>NAD(+)</name>
        <dbReference type="ChEBI" id="CHEBI:57540"/>
    </ligand>
</feature>
<feature type="binding site" evidence="8">
    <location>
        <position position="59"/>
    </location>
    <ligand>
        <name>NAD(+)</name>
        <dbReference type="ChEBI" id="CHEBI:57540"/>
    </ligand>
</feature>
<dbReference type="EC" id="1.1.1.37" evidence="3"/>
<keyword evidence="5 9" id="KW-0560">Oxidoreductase</keyword>
<dbReference type="PANTHER" id="PTHR11540">
    <property type="entry name" value="MALATE AND LACTATE DEHYDROGENASE"/>
    <property type="match status" value="1"/>
</dbReference>
<feature type="binding site" evidence="8">
    <location>
        <position position="128"/>
    </location>
    <ligand>
        <name>NAD(+)</name>
        <dbReference type="ChEBI" id="CHEBI:57540"/>
    </ligand>
</feature>
<dbReference type="InterPro" id="IPR010097">
    <property type="entry name" value="Malate_DH_type1"/>
</dbReference>
<sequence>MGNCFEGFRRGKALAGLPAPATPKQGFKVCVCGGAGGIGQPLCLLMALDPRVWELSVYDLTIAMVPAEGIGTDLGHIERKCRVKAYSLDTTQKPVDHLRECLQGCSLVLVPVGVPSKGRSKSDLLKINANIAKSIVEACAAYCPDAIVGLIVNPLNSVVPAMARLYEKAGLDPRKVIGITSLDTVRANKFVHEATQIPIEHVQVPVVGGYSGSMSGPSAVPLFSQDAGARSMGDARCAELMKRVQDAGNEVVDAKKGKGSSTLSMAYAAARFGRAVLTGLSGERCTEIALLKTDAYPGVDYFSTKVVFGPKGVEEVLPPGAVSPKEKAHLDLAVKTLQEDIKEGLAYAEHVDLAKRRLRETKAGY</sequence>
<name>A0AA36IKI6_9DINO</name>
<dbReference type="GO" id="GO:0030060">
    <property type="term" value="F:L-malate dehydrogenase (NAD+) activity"/>
    <property type="evidence" value="ECO:0007669"/>
    <property type="project" value="UniProtKB-EC"/>
</dbReference>
<gene>
    <name evidence="12" type="ORF">EVOR1521_LOCUS14904</name>
</gene>
<feature type="domain" description="Lactate/malate dehydrogenase N-terminal" evidence="10">
    <location>
        <begin position="28"/>
        <end position="178"/>
    </location>
</feature>
<dbReference type="FunFam" id="3.90.110.10:FF:000009">
    <property type="entry name" value="Malate dehydrogenase"/>
    <property type="match status" value="1"/>
</dbReference>
<feature type="binding site" evidence="8">
    <location>
        <begin position="33"/>
        <end position="39"/>
    </location>
    <ligand>
        <name>NAD(+)</name>
        <dbReference type="ChEBI" id="CHEBI:57540"/>
    </ligand>
</feature>
<organism evidence="12 13">
    <name type="scientific">Effrenium voratum</name>
    <dbReference type="NCBI Taxonomy" id="2562239"/>
    <lineage>
        <taxon>Eukaryota</taxon>
        <taxon>Sar</taxon>
        <taxon>Alveolata</taxon>
        <taxon>Dinophyceae</taxon>
        <taxon>Suessiales</taxon>
        <taxon>Symbiodiniaceae</taxon>
        <taxon>Effrenium</taxon>
    </lineage>
</organism>
<dbReference type="AlphaFoldDB" id="A0AA36IKI6"/>
<evidence type="ECO:0000256" key="6">
    <source>
        <dbReference type="ARBA" id="ARBA00023027"/>
    </source>
</evidence>
<accession>A0AA36IKI6</accession>
<evidence type="ECO:0000256" key="5">
    <source>
        <dbReference type="ARBA" id="ARBA00023002"/>
    </source>
</evidence>
<evidence type="ECO:0000256" key="4">
    <source>
        <dbReference type="ARBA" id="ARBA00022532"/>
    </source>
</evidence>
<keyword evidence="6 8" id="KW-0520">NAD</keyword>
<feature type="binding site" evidence="8">
    <location>
        <position position="265"/>
    </location>
    <ligand>
        <name>NAD(+)</name>
        <dbReference type="ChEBI" id="CHEBI:57540"/>
    </ligand>
</feature>
<comment type="catalytic activity">
    <reaction evidence="7">
        <text>(S)-malate + NAD(+) = oxaloacetate + NADH + H(+)</text>
        <dbReference type="Rhea" id="RHEA:21432"/>
        <dbReference type="ChEBI" id="CHEBI:15378"/>
        <dbReference type="ChEBI" id="CHEBI:15589"/>
        <dbReference type="ChEBI" id="CHEBI:16452"/>
        <dbReference type="ChEBI" id="CHEBI:57540"/>
        <dbReference type="ChEBI" id="CHEBI:57945"/>
        <dbReference type="EC" id="1.1.1.37"/>
    </reaction>
</comment>
<dbReference type="InterPro" id="IPR001236">
    <property type="entry name" value="Lactate/malate_DH_N"/>
</dbReference>
<comment type="similarity">
    <text evidence="1">Belongs to the LDH/MDH superfamily. MDH type 1 family.</text>
</comment>
<dbReference type="InterPro" id="IPR001557">
    <property type="entry name" value="L-lactate/malate_DH"/>
</dbReference>
<keyword evidence="13" id="KW-1185">Reference proteome</keyword>
<dbReference type="InterPro" id="IPR036291">
    <property type="entry name" value="NAD(P)-bd_dom_sf"/>
</dbReference>
<evidence type="ECO:0000256" key="3">
    <source>
        <dbReference type="ARBA" id="ARBA00012995"/>
    </source>
</evidence>
<comment type="subunit">
    <text evidence="2">Homodimer.</text>
</comment>
<comment type="caution">
    <text evidence="12">The sequence shown here is derived from an EMBL/GenBank/DDBJ whole genome shotgun (WGS) entry which is preliminary data.</text>
</comment>
<reference evidence="12" key="1">
    <citation type="submission" date="2023-08" db="EMBL/GenBank/DDBJ databases">
        <authorList>
            <person name="Chen Y."/>
            <person name="Shah S."/>
            <person name="Dougan E. K."/>
            <person name="Thang M."/>
            <person name="Chan C."/>
        </authorList>
    </citation>
    <scope>NUCLEOTIDE SEQUENCE</scope>
</reference>
<dbReference type="PIRSF" id="PIRSF000102">
    <property type="entry name" value="Lac_mal_DH"/>
    <property type="match status" value="1"/>
</dbReference>
<dbReference type="GO" id="GO:0005737">
    <property type="term" value="C:cytoplasm"/>
    <property type="evidence" value="ECO:0007669"/>
    <property type="project" value="TreeGrafter"/>
</dbReference>
<dbReference type="Pfam" id="PF02866">
    <property type="entry name" value="Ldh_1_C"/>
    <property type="match status" value="1"/>
</dbReference>
<dbReference type="GO" id="GO:0006099">
    <property type="term" value="P:tricarboxylic acid cycle"/>
    <property type="evidence" value="ECO:0007669"/>
    <property type="project" value="UniProtKB-KW"/>
</dbReference>
<dbReference type="EMBL" id="CAUJNA010001835">
    <property type="protein sequence ID" value="CAJ1389241.1"/>
    <property type="molecule type" value="Genomic_DNA"/>
</dbReference>
<evidence type="ECO:0000313" key="13">
    <source>
        <dbReference type="Proteomes" id="UP001178507"/>
    </source>
</evidence>
<evidence type="ECO:0000256" key="1">
    <source>
        <dbReference type="ARBA" id="ARBA00008824"/>
    </source>
</evidence>
<evidence type="ECO:0000259" key="10">
    <source>
        <dbReference type="Pfam" id="PF00056"/>
    </source>
</evidence>
<evidence type="ECO:0000256" key="8">
    <source>
        <dbReference type="PIRSR" id="PIRSR000102-3"/>
    </source>
</evidence>
<dbReference type="PANTHER" id="PTHR11540:SF16">
    <property type="entry name" value="MALATE DEHYDROGENASE, MITOCHONDRIAL"/>
    <property type="match status" value="1"/>
</dbReference>